<gene>
    <name evidence="5" type="ORF">JCM16418_4729</name>
</gene>
<organism evidence="5 6">
    <name type="scientific">Paenibacillus pini JCM 16418</name>
    <dbReference type="NCBI Taxonomy" id="1236976"/>
    <lineage>
        <taxon>Bacteria</taxon>
        <taxon>Bacillati</taxon>
        <taxon>Bacillota</taxon>
        <taxon>Bacilli</taxon>
        <taxon>Bacillales</taxon>
        <taxon>Paenibacillaceae</taxon>
        <taxon>Paenibacillus</taxon>
    </lineage>
</organism>
<dbReference type="SUPFAM" id="SSF117143">
    <property type="entry name" value="Flagellar hook protein flgE"/>
    <property type="match status" value="1"/>
</dbReference>
<evidence type="ECO:0000259" key="2">
    <source>
        <dbReference type="Pfam" id="PF00460"/>
    </source>
</evidence>
<evidence type="ECO:0000259" key="3">
    <source>
        <dbReference type="Pfam" id="PF06429"/>
    </source>
</evidence>
<keyword evidence="5" id="KW-0969">Cilium</keyword>
<evidence type="ECO:0000313" key="6">
    <source>
        <dbReference type="Proteomes" id="UP000019364"/>
    </source>
</evidence>
<evidence type="ECO:0000256" key="1">
    <source>
        <dbReference type="ARBA" id="ARBA00009677"/>
    </source>
</evidence>
<evidence type="ECO:0000259" key="4">
    <source>
        <dbReference type="Pfam" id="PF22692"/>
    </source>
</evidence>
<comment type="caution">
    <text evidence="5">The sequence shown here is derived from an EMBL/GenBank/DDBJ whole genome shotgun (WGS) entry which is preliminary data.</text>
</comment>
<sequence>MIRGLYTAAAGMITQQRRHDTATQNLANINTPGYKQVTSVQRSFPEVLVSMVGGQTDNPNRELGKLNTGVIAEESMAMYKQGIITQSDSPSDFALVSDIAVKDPTTGNDIVFDEAGKSISADGEVTYKPEAFFKVMDSQGQFRYTKDGSFKVSKDGHLLTSTGYQVLDSNNKPIIIKDSAAGFQVDDQGNIVSPSNGKPVPDKLNIAVIQQPFQMVREGNGVFRIDDTEAAGVRTLAEGEQVKLRQGYVESSNVNSSEAIIDMNTAVRAYEANQKIVQFYDRSLDKAVNEVGRV</sequence>
<feature type="domain" description="Flagellar basal-body/hook protein C-terminal" evidence="3">
    <location>
        <begin position="245"/>
        <end position="289"/>
    </location>
</feature>
<name>W7Z7Y4_9BACL</name>
<dbReference type="InterPro" id="IPR053967">
    <property type="entry name" value="LlgE_F_G-like_D1"/>
</dbReference>
<dbReference type="STRING" id="1236976.JCM16418_4729"/>
<dbReference type="PANTHER" id="PTHR30435:SF19">
    <property type="entry name" value="FLAGELLAR BASAL-BODY ROD PROTEIN FLGG"/>
    <property type="match status" value="1"/>
</dbReference>
<feature type="domain" description="Flagellar hook protein FlgE/F/G-like D1" evidence="4">
    <location>
        <begin position="131"/>
        <end position="191"/>
    </location>
</feature>
<keyword evidence="5" id="KW-0282">Flagellum</keyword>
<dbReference type="AlphaFoldDB" id="W7Z7Y4"/>
<dbReference type="InterPro" id="IPR010930">
    <property type="entry name" value="Flg_bb/hook_C_dom"/>
</dbReference>
<reference evidence="5 6" key="1">
    <citation type="journal article" date="2014" name="Genome Announc.">
        <title>Draft Genome Sequence of Paenibacillus pini JCM 16418T, Isolated from the Rhizosphere of Pine Tree.</title>
        <authorList>
            <person name="Yuki M."/>
            <person name="Oshima K."/>
            <person name="Suda W."/>
            <person name="Oshida Y."/>
            <person name="Kitamura K."/>
            <person name="Iida Y."/>
            <person name="Hattori M."/>
            <person name="Ohkuma M."/>
        </authorList>
    </citation>
    <scope>NUCLEOTIDE SEQUENCE [LARGE SCALE GENOMIC DNA]</scope>
    <source>
        <strain evidence="5 6">JCM 16418</strain>
    </source>
</reference>
<dbReference type="GO" id="GO:0071978">
    <property type="term" value="P:bacterial-type flagellum-dependent swarming motility"/>
    <property type="evidence" value="ECO:0007669"/>
    <property type="project" value="TreeGrafter"/>
</dbReference>
<keyword evidence="5" id="KW-0966">Cell projection</keyword>
<dbReference type="eggNOG" id="COG4786">
    <property type="taxonomic scope" value="Bacteria"/>
</dbReference>
<protein>
    <submittedName>
        <fullName evidence="5">Flagellar basal-body rod protein FlgF</fullName>
    </submittedName>
</protein>
<dbReference type="PANTHER" id="PTHR30435">
    <property type="entry name" value="FLAGELLAR PROTEIN"/>
    <property type="match status" value="1"/>
</dbReference>
<dbReference type="Pfam" id="PF00460">
    <property type="entry name" value="Flg_bb_rod"/>
    <property type="match status" value="1"/>
</dbReference>
<evidence type="ECO:0000313" key="5">
    <source>
        <dbReference type="EMBL" id="GAF10519.1"/>
    </source>
</evidence>
<comment type="similarity">
    <text evidence="1">Belongs to the flagella basal body rod proteins family.</text>
</comment>
<dbReference type="EMBL" id="BAVZ01000026">
    <property type="protein sequence ID" value="GAF10519.1"/>
    <property type="molecule type" value="Genomic_DNA"/>
</dbReference>
<dbReference type="InterPro" id="IPR001444">
    <property type="entry name" value="Flag_bb_rod_N"/>
</dbReference>
<dbReference type="RefSeq" id="WP_036652991.1">
    <property type="nucleotide sequence ID" value="NZ_BAVZ01000026.1"/>
</dbReference>
<dbReference type="OrthoDB" id="9800375at2"/>
<proteinExistence type="inferred from homology"/>
<dbReference type="InterPro" id="IPR037925">
    <property type="entry name" value="FlgE/F/G-like"/>
</dbReference>
<dbReference type="Proteomes" id="UP000019364">
    <property type="component" value="Unassembled WGS sequence"/>
</dbReference>
<accession>W7Z7Y4</accession>
<feature type="domain" description="Flagellar basal body rod protein N-terminal" evidence="2">
    <location>
        <begin position="5"/>
        <end position="35"/>
    </location>
</feature>
<dbReference type="Pfam" id="PF22692">
    <property type="entry name" value="LlgE_F_G_D1"/>
    <property type="match status" value="1"/>
</dbReference>
<dbReference type="Pfam" id="PF06429">
    <property type="entry name" value="Flg_bbr_C"/>
    <property type="match status" value="1"/>
</dbReference>
<keyword evidence="6" id="KW-1185">Reference proteome</keyword>
<dbReference type="GO" id="GO:0009288">
    <property type="term" value="C:bacterial-type flagellum"/>
    <property type="evidence" value="ECO:0007669"/>
    <property type="project" value="TreeGrafter"/>
</dbReference>